<sequence>MASDQIGRFEPMPGMHILSQPGHAVRIADPRFDIQSLSISATVSLSPVAETRTRRMSGQDFSASLPPKSEATSVDSPTTNGRSRVSSSTYHTQPPVSASASAAKRVSQRVTDAETAQVLEHCSSQPSASPSKPEQNLSTALLRVGSSSSSSSSNMHLPKSRPRSADIGSRARDALLDLGRAARELRAPRAVMGQHAALSLTSQLEAAPNGNSMAANAVPQGLAQPDQGSWEPPSSISRVRVRRVLRLRPTPIQPASQISQPRSLRTSIQSRLEYSDDPVQGLGAGQHSGLWARLGAPPCEFVMDEEPGASEDADAEEDEIDPAHDSLFRLQRPREAAHKRWSDADKDQRDVCSLVESHTVNLKVRLRFQSAHSAATSSNSTSSAEIGSRRRTPSSSSRPNSAHSHALYFVSADSSSQLLHVLNAADNKLRSRAGGLIRPGWTVVPQDEFQQERDQDFDVEWTPEQFGKTGKRACCFVEVDERNSSSRILAGFAFFVDPLAPATSGIAPTPSRSAATSPASASRSLPHDSDDRRLTMCKPESDPVPFPSSDPAPSGATSKALLVDHTEITVANCLEADSPLFRAAVQNLSRRTAALKKQAKAVLRATADVQAHASASRAAHGALDDALQDLSMSQPNTLGKLLQLALTQARTRARAQDESESSMLDNCVTGPVRNLLELCRTAQEHIKLFEADSRAYYNLTQKWLSTKTISAGAMSADVDADVSYASNAVGYDKGQAKQDKKDELQRLRQLKFDRARVELYRVHAALHGGAAELESAQQILFLCRWHADTAPTSTTQPRWPAPALYSALEKFGDEALAAAQQAKAKDVEARKALDVLDAQITELDETFAGAAQAPADATDPSTTLGSVETSKNAASAKFKSLLSSFGAIGSTGLSAGSAGRNAAPADQAHVEAIVDTPIVTQMPDKGSSLSSTTAQPAAAGPASASTSATNAIGLMRQKVSQRFVNAGPATTAITGPVMGAFQRFRGTASGTANVDEHLTSPQELSTSLPSATPKHYSTSGAITAPAAPSLTAVSPFAVDASPIGLGTPRGVNRDTPRRALSQSNTPSPFASKQGLLDFRQRLVSATSPGQQSSARTTQRGSPSMNRSSSESTHTGRGLGTLAGAGRSTSSSSGLGIGGLAMEDQDVRQMPMSSLISAAPRFGPSDGLLAQSSRRKKEGLLWVHSRPINSTSASDAPRGVNRSAHWREAWVVLSGSGHLGEYAAWREKKILEPSQPMIDLRFATVREARGVERRFTFEVITRDQRRFFQAPDDVAMKSWIAAIRKAIESLINGTSSVRQIDKVARSAEMTEAFESVSGADDFGLAALRPLGPSDNGNALASQSKAFSQSLTDLSNIATNRLFNRQSDSLQRQMAPASSSRHSLVSPQSPSSPYLSVLMEGSRSGMPTTPTRPSHERGISNKTPVSGYVGAHDASVENITITSPLQTAAGASRQSLLRRQPTDSSDAGAPPWMADNEFDARIAELVQGSYGDSTTDLSTVQIGPAPMMAGSSTSSGASGSTSTSQARRMSQASNHRRASTELQSPSKRLYRPHLSTDMSGAKLPSSSAQETAGTTTGNVRKRVERINSGQSGSKVSRAAEIARISRLPENSACADCRLPDPRWASWALNGQPCCIFICISCSGVHRSLGVHVSKVKSVDLDDWTEEQLDAAREWGNARANSYYEASRPAGVVNPLSTTARAEKTFWKEKYCEKRWAALGPREQFLGASFSSEGSDANAASSSSKIRSPKRTSTSYPIRSSSHVQTLSYTSGIPSSDDRSAFSQDSPLSSNGMTGIQLASTPRPSIPPRSPTVQRGIASHSVGNQPSAHSITASPKTLERTAAITAAGWSFTPETTPSRDLSNGTNKSTALAHMEAAPQTPTRSHSRSQSSSHRSPQTPLALAR</sequence>
<dbReference type="FunFam" id="2.30.29.30:FF:000252">
    <property type="entry name" value="ARF GTPase activator (Csx2)"/>
    <property type="match status" value="1"/>
</dbReference>
<evidence type="ECO:0000256" key="5">
    <source>
        <dbReference type="PROSITE-ProRule" id="PRU00288"/>
    </source>
</evidence>
<dbReference type="STRING" id="1522189.A0A316VXM3"/>
<dbReference type="GO" id="GO:0005096">
    <property type="term" value="F:GTPase activator activity"/>
    <property type="evidence" value="ECO:0007669"/>
    <property type="project" value="UniProtKB-KW"/>
</dbReference>
<dbReference type="PANTHER" id="PTHR23180:SF160">
    <property type="entry name" value="ADP-RIBOSYLATION FACTOR GTPASE-ACTIVATING PROTEIN EFFECTOR PROTEIN 1"/>
    <property type="match status" value="1"/>
</dbReference>
<dbReference type="GO" id="GO:0008270">
    <property type="term" value="F:zinc ion binding"/>
    <property type="evidence" value="ECO:0007669"/>
    <property type="project" value="UniProtKB-KW"/>
</dbReference>
<feature type="compositionally biased region" description="Low complexity" evidence="6">
    <location>
        <begin position="507"/>
        <end position="524"/>
    </location>
</feature>
<keyword evidence="4" id="KW-0862">Zinc</keyword>
<dbReference type="Pfam" id="PF00169">
    <property type="entry name" value="PH"/>
    <property type="match status" value="1"/>
</dbReference>
<dbReference type="FunFam" id="1.10.220.150:FF:000009">
    <property type="entry name" value="stromal membrane-associated protein 1 isoform X1"/>
    <property type="match status" value="1"/>
</dbReference>
<dbReference type="InterPro" id="IPR027267">
    <property type="entry name" value="AH/BAR_dom_sf"/>
</dbReference>
<evidence type="ECO:0000259" key="7">
    <source>
        <dbReference type="PROSITE" id="PS50003"/>
    </source>
</evidence>
<feature type="compositionally biased region" description="Polar residues" evidence="6">
    <location>
        <begin position="1849"/>
        <end position="1866"/>
    </location>
</feature>
<dbReference type="SUPFAM" id="SSF50729">
    <property type="entry name" value="PH domain-like"/>
    <property type="match status" value="1"/>
</dbReference>
<feature type="compositionally biased region" description="Polar residues" evidence="6">
    <location>
        <begin position="1778"/>
        <end position="1796"/>
    </location>
</feature>
<feature type="compositionally biased region" description="Polar residues" evidence="6">
    <location>
        <begin position="122"/>
        <end position="139"/>
    </location>
</feature>
<feature type="compositionally biased region" description="Polar residues" evidence="6">
    <location>
        <begin position="1562"/>
        <end position="1576"/>
    </location>
</feature>
<protein>
    <recommendedName>
        <fullName evidence="11">ArfGap-domain-containing protein</fullName>
    </recommendedName>
</protein>
<feature type="region of interest" description="Disordered" evidence="6">
    <location>
        <begin position="1365"/>
        <end position="1419"/>
    </location>
</feature>
<dbReference type="CDD" id="cd08204">
    <property type="entry name" value="ArfGap"/>
    <property type="match status" value="1"/>
</dbReference>
<proteinExistence type="predicted"/>
<feature type="compositionally biased region" description="Polar residues" evidence="6">
    <location>
        <begin position="1085"/>
        <end position="1112"/>
    </location>
</feature>
<feature type="compositionally biased region" description="Low complexity" evidence="6">
    <location>
        <begin position="1123"/>
        <end position="1133"/>
    </location>
</feature>
<dbReference type="InterPro" id="IPR045258">
    <property type="entry name" value="ACAP1/2/3-like"/>
</dbReference>
<keyword evidence="2" id="KW-0479">Metal-binding</keyword>
<feature type="region of interest" description="Disordered" evidence="6">
    <location>
        <begin position="1728"/>
        <end position="1833"/>
    </location>
</feature>
<evidence type="ECO:0000256" key="6">
    <source>
        <dbReference type="SAM" id="MobiDB-lite"/>
    </source>
</evidence>
<accession>A0A316VXM3</accession>
<feature type="region of interest" description="Disordered" evidence="6">
    <location>
        <begin position="921"/>
        <end position="944"/>
    </location>
</feature>
<feature type="region of interest" description="Disordered" evidence="6">
    <location>
        <begin position="1445"/>
        <end position="1471"/>
    </location>
</feature>
<dbReference type="Proteomes" id="UP000245783">
    <property type="component" value="Unassembled WGS sequence"/>
</dbReference>
<feature type="compositionally biased region" description="Low complexity" evidence="6">
    <location>
        <begin position="371"/>
        <end position="384"/>
    </location>
</feature>
<dbReference type="GeneID" id="37032696"/>
<name>A0A316VXM3_9BASI</name>
<feature type="compositionally biased region" description="Low complexity" evidence="6">
    <location>
        <begin position="1876"/>
        <end position="1901"/>
    </location>
</feature>
<dbReference type="Gene3D" id="2.30.29.30">
    <property type="entry name" value="Pleckstrin-homology domain (PH domain)/Phosphotyrosine-binding domain (PTB)"/>
    <property type="match status" value="1"/>
</dbReference>
<dbReference type="InterPro" id="IPR038508">
    <property type="entry name" value="ArfGAP_dom_sf"/>
</dbReference>
<feature type="region of interest" description="Disordered" evidence="6">
    <location>
        <begin position="1845"/>
        <end position="1901"/>
    </location>
</feature>
<dbReference type="SUPFAM" id="SSF57863">
    <property type="entry name" value="ArfGap/RecO-like zinc finger"/>
    <property type="match status" value="1"/>
</dbReference>
<feature type="compositionally biased region" description="Polar residues" evidence="6">
    <location>
        <begin position="1450"/>
        <end position="1463"/>
    </location>
</feature>
<dbReference type="InterPro" id="IPR011993">
    <property type="entry name" value="PH-like_dom_sf"/>
</dbReference>
<dbReference type="SMART" id="SM00105">
    <property type="entry name" value="ArfGap"/>
    <property type="match status" value="1"/>
</dbReference>
<feature type="region of interest" description="Disordered" evidence="6">
    <location>
        <begin position="210"/>
        <end position="235"/>
    </location>
</feature>
<feature type="region of interest" description="Disordered" evidence="6">
    <location>
        <begin position="505"/>
        <end position="557"/>
    </location>
</feature>
<feature type="region of interest" description="Disordered" evidence="6">
    <location>
        <begin position="1085"/>
        <end position="1138"/>
    </location>
</feature>
<dbReference type="PROSITE" id="PS50003">
    <property type="entry name" value="PH_DOMAIN"/>
    <property type="match status" value="1"/>
</dbReference>
<reference evidence="9 10" key="1">
    <citation type="journal article" date="2018" name="Mol. Biol. Evol.">
        <title>Broad Genomic Sampling Reveals a Smut Pathogenic Ancestry of the Fungal Clade Ustilaginomycotina.</title>
        <authorList>
            <person name="Kijpornyongpan T."/>
            <person name="Mondo S.J."/>
            <person name="Barry K."/>
            <person name="Sandor L."/>
            <person name="Lee J."/>
            <person name="Lipzen A."/>
            <person name="Pangilinan J."/>
            <person name="LaButti K."/>
            <person name="Hainaut M."/>
            <person name="Henrissat B."/>
            <person name="Grigoriev I.V."/>
            <person name="Spatafora J.W."/>
            <person name="Aime M.C."/>
        </authorList>
    </citation>
    <scope>NUCLEOTIDE SEQUENCE [LARGE SCALE GENOMIC DNA]</scope>
    <source>
        <strain evidence="9 10">MCA 4658</strain>
    </source>
</reference>
<dbReference type="PROSITE" id="PS50115">
    <property type="entry name" value="ARFGAP"/>
    <property type="match status" value="1"/>
</dbReference>
<dbReference type="RefSeq" id="XP_025368201.1">
    <property type="nucleotide sequence ID" value="XM_025510826.1"/>
</dbReference>
<organism evidence="9 10">
    <name type="scientific">Ceraceosorus guamensis</name>
    <dbReference type="NCBI Taxonomy" id="1522189"/>
    <lineage>
        <taxon>Eukaryota</taxon>
        <taxon>Fungi</taxon>
        <taxon>Dikarya</taxon>
        <taxon>Basidiomycota</taxon>
        <taxon>Ustilaginomycotina</taxon>
        <taxon>Exobasidiomycetes</taxon>
        <taxon>Ceraceosorales</taxon>
        <taxon>Ceraceosoraceae</taxon>
        <taxon>Ceraceosorus</taxon>
    </lineage>
</organism>
<dbReference type="OrthoDB" id="10266696at2759"/>
<keyword evidence="3 5" id="KW-0863">Zinc-finger</keyword>
<dbReference type="InParanoid" id="A0A316VXM3"/>
<evidence type="ECO:0000256" key="1">
    <source>
        <dbReference type="ARBA" id="ARBA00022468"/>
    </source>
</evidence>
<dbReference type="PANTHER" id="PTHR23180">
    <property type="entry name" value="CENTAURIN/ARF"/>
    <property type="match status" value="1"/>
</dbReference>
<feature type="compositionally biased region" description="Polar residues" evidence="6">
    <location>
        <begin position="1728"/>
        <end position="1771"/>
    </location>
</feature>
<feature type="compositionally biased region" description="Polar residues" evidence="6">
    <location>
        <begin position="1489"/>
        <end position="1499"/>
    </location>
</feature>
<feature type="region of interest" description="Disordered" evidence="6">
    <location>
        <begin position="1041"/>
        <end position="1072"/>
    </location>
</feature>
<feature type="compositionally biased region" description="Polar residues" evidence="6">
    <location>
        <begin position="1365"/>
        <end position="1392"/>
    </location>
</feature>
<dbReference type="InterPro" id="IPR037278">
    <property type="entry name" value="ARFGAP/RecO"/>
</dbReference>
<evidence type="ECO:0000256" key="3">
    <source>
        <dbReference type="ARBA" id="ARBA00022771"/>
    </source>
</evidence>
<feature type="compositionally biased region" description="Low complexity" evidence="6">
    <location>
        <begin position="393"/>
        <end position="402"/>
    </location>
</feature>
<feature type="compositionally biased region" description="Polar residues" evidence="6">
    <location>
        <begin position="1818"/>
        <end position="1832"/>
    </location>
</feature>
<keyword evidence="10" id="KW-1185">Reference proteome</keyword>
<evidence type="ECO:0000259" key="8">
    <source>
        <dbReference type="PROSITE" id="PS50115"/>
    </source>
</evidence>
<dbReference type="SUPFAM" id="SSF103657">
    <property type="entry name" value="BAR/IMD domain-like"/>
    <property type="match status" value="1"/>
</dbReference>
<evidence type="ECO:0000256" key="4">
    <source>
        <dbReference type="ARBA" id="ARBA00022833"/>
    </source>
</evidence>
<dbReference type="SMART" id="SM00233">
    <property type="entry name" value="PH"/>
    <property type="match status" value="1"/>
</dbReference>
<dbReference type="InterPro" id="IPR001164">
    <property type="entry name" value="ArfGAP_dom"/>
</dbReference>
<feature type="compositionally biased region" description="Polar residues" evidence="6">
    <location>
        <begin position="1060"/>
        <end position="1070"/>
    </location>
</feature>
<evidence type="ECO:0008006" key="11">
    <source>
        <dbReference type="Google" id="ProtNLM"/>
    </source>
</evidence>
<dbReference type="InterPro" id="IPR001849">
    <property type="entry name" value="PH_domain"/>
</dbReference>
<evidence type="ECO:0000313" key="10">
    <source>
        <dbReference type="Proteomes" id="UP000245783"/>
    </source>
</evidence>
<dbReference type="Pfam" id="PF01412">
    <property type="entry name" value="ArfGap"/>
    <property type="match status" value="1"/>
</dbReference>
<evidence type="ECO:0000313" key="9">
    <source>
        <dbReference type="EMBL" id="PWN41041.1"/>
    </source>
</evidence>
<dbReference type="Gene3D" id="1.10.220.150">
    <property type="entry name" value="Arf GTPase activating protein"/>
    <property type="match status" value="1"/>
</dbReference>
<evidence type="ECO:0000256" key="2">
    <source>
        <dbReference type="ARBA" id="ARBA00022723"/>
    </source>
</evidence>
<dbReference type="Gene3D" id="1.20.1270.60">
    <property type="entry name" value="Arfaptin homology (AH) domain/BAR domain"/>
    <property type="match status" value="1"/>
</dbReference>
<dbReference type="PRINTS" id="PR00405">
    <property type="entry name" value="REVINTRACTNG"/>
</dbReference>
<feature type="compositionally biased region" description="Low complexity" evidence="6">
    <location>
        <begin position="1507"/>
        <end position="1522"/>
    </location>
</feature>
<keyword evidence="1" id="KW-0343">GTPase activation</keyword>
<gene>
    <name evidence="9" type="ORF">IE81DRAFT_195601</name>
</gene>
<feature type="domain" description="PH" evidence="7">
    <location>
        <begin position="1173"/>
        <end position="1287"/>
    </location>
</feature>
<feature type="compositionally biased region" description="Polar residues" evidence="6">
    <location>
        <begin position="70"/>
        <end position="96"/>
    </location>
</feature>
<feature type="region of interest" description="Disordered" evidence="6">
    <location>
        <begin position="45"/>
        <end position="168"/>
    </location>
</feature>
<feature type="region of interest" description="Disordered" evidence="6">
    <location>
        <begin position="1489"/>
        <end position="1592"/>
    </location>
</feature>
<feature type="region of interest" description="Disordered" evidence="6">
    <location>
        <begin position="371"/>
        <end position="402"/>
    </location>
</feature>
<dbReference type="EMBL" id="KZ819400">
    <property type="protein sequence ID" value="PWN41041.1"/>
    <property type="molecule type" value="Genomic_DNA"/>
</dbReference>
<feature type="compositionally biased region" description="Basic and acidic residues" evidence="6">
    <location>
        <begin position="525"/>
        <end position="534"/>
    </location>
</feature>
<feature type="compositionally biased region" description="Low complexity" evidence="6">
    <location>
        <begin position="930"/>
        <end position="944"/>
    </location>
</feature>
<feature type="domain" description="Arf-GAP" evidence="8">
    <location>
        <begin position="1596"/>
        <end position="1721"/>
    </location>
</feature>